<evidence type="ECO:0000313" key="18">
    <source>
        <dbReference type="EnsemblPlants" id="AET1Gv21002000.2"/>
    </source>
</evidence>
<dbReference type="PANTHER" id="PTHR47973">
    <property type="entry name" value="CYSTEINE-RICH RECEPTOR-LIKE PROTEIN KINASE 3"/>
    <property type="match status" value="1"/>
</dbReference>
<keyword evidence="10" id="KW-1133">Transmembrane helix</keyword>
<keyword evidence="5" id="KW-0732">Signal</keyword>
<reference evidence="18" key="5">
    <citation type="journal article" date="2021" name="G3 (Bethesda)">
        <title>Aegilops tauschii genome assembly Aet v5.0 features greater sequence contiguity and improved annotation.</title>
        <authorList>
            <person name="Wang L."/>
            <person name="Zhu T."/>
            <person name="Rodriguez J.C."/>
            <person name="Deal K.R."/>
            <person name="Dubcovsky J."/>
            <person name="McGuire P.E."/>
            <person name="Lux T."/>
            <person name="Spannagl M."/>
            <person name="Mayer K.F.X."/>
            <person name="Baldrich P."/>
            <person name="Meyers B.C."/>
            <person name="Huo N."/>
            <person name="Gu Y.Q."/>
            <person name="Zhou H."/>
            <person name="Devos K.M."/>
            <person name="Bennetzen J.L."/>
            <person name="Unver T."/>
            <person name="Budak H."/>
            <person name="Gulick P.J."/>
            <person name="Galiba G."/>
            <person name="Kalapos B."/>
            <person name="Nelson D.R."/>
            <person name="Li P."/>
            <person name="You F.M."/>
            <person name="Luo M.C."/>
            <person name="Dvorak J."/>
        </authorList>
    </citation>
    <scope>NUCLEOTIDE SEQUENCE [LARGE SCALE GENOMIC DNA]</scope>
    <source>
        <strain evidence="18">cv. AL8/78</strain>
    </source>
</reference>
<dbReference type="Gramene" id="AET1Gv21002000.2">
    <property type="protein sequence ID" value="AET1Gv21002000.2"/>
    <property type="gene ID" value="AET1Gv21002000"/>
</dbReference>
<evidence type="ECO:0000256" key="5">
    <source>
        <dbReference type="ARBA" id="ARBA00022729"/>
    </source>
</evidence>
<feature type="domain" description="Protein kinase" evidence="16">
    <location>
        <begin position="261"/>
        <end position="339"/>
    </location>
</feature>
<reference evidence="19" key="1">
    <citation type="journal article" date="2014" name="Science">
        <title>Ancient hybridizations among the ancestral genomes of bread wheat.</title>
        <authorList>
            <consortium name="International Wheat Genome Sequencing Consortium,"/>
            <person name="Marcussen T."/>
            <person name="Sandve S.R."/>
            <person name="Heier L."/>
            <person name="Spannagl M."/>
            <person name="Pfeifer M."/>
            <person name="Jakobsen K.S."/>
            <person name="Wulff B.B."/>
            <person name="Steuernagel B."/>
            <person name="Mayer K.F."/>
            <person name="Olsen O.A."/>
        </authorList>
    </citation>
    <scope>NUCLEOTIDE SEQUENCE [LARGE SCALE GENOMIC DNA]</scope>
    <source>
        <strain evidence="19">cv. AL8/78</strain>
    </source>
</reference>
<dbReference type="PROSITE" id="PS51473">
    <property type="entry name" value="GNK2"/>
    <property type="match status" value="2"/>
</dbReference>
<feature type="domain" description="Gnk2-homologous" evidence="17">
    <location>
        <begin position="82"/>
        <end position="190"/>
    </location>
</feature>
<dbReference type="SUPFAM" id="SSF56112">
    <property type="entry name" value="Protein kinase-like (PK-like)"/>
    <property type="match status" value="1"/>
</dbReference>
<evidence type="ECO:0000256" key="2">
    <source>
        <dbReference type="ARBA" id="ARBA00022527"/>
    </source>
</evidence>
<evidence type="ECO:0000256" key="12">
    <source>
        <dbReference type="ARBA" id="ARBA00023170"/>
    </source>
</evidence>
<keyword evidence="4" id="KW-0812">Transmembrane</keyword>
<keyword evidence="3" id="KW-0808">Transferase</keyword>
<feature type="domain" description="Gnk2-homologous" evidence="17">
    <location>
        <begin position="1"/>
        <end position="76"/>
    </location>
</feature>
<dbReference type="PROSITE" id="PS00107">
    <property type="entry name" value="PROTEIN_KINASE_ATP"/>
    <property type="match status" value="1"/>
</dbReference>
<evidence type="ECO:0000256" key="9">
    <source>
        <dbReference type="ARBA" id="ARBA00022840"/>
    </source>
</evidence>
<evidence type="ECO:0000256" key="4">
    <source>
        <dbReference type="ARBA" id="ARBA00022692"/>
    </source>
</evidence>
<dbReference type="InterPro" id="IPR000719">
    <property type="entry name" value="Prot_kinase_dom"/>
</dbReference>
<dbReference type="FunFam" id="3.30.200.20:FF:000142">
    <property type="entry name" value="Cysteine-rich receptor-like protein kinase 10"/>
    <property type="match status" value="1"/>
</dbReference>
<dbReference type="InterPro" id="IPR001245">
    <property type="entry name" value="Ser-Thr/Tyr_kinase_cat_dom"/>
</dbReference>
<keyword evidence="9 14" id="KW-0067">ATP-binding</keyword>
<dbReference type="PROSITE" id="PS50011">
    <property type="entry name" value="PROTEIN_KINASE_DOM"/>
    <property type="match status" value="1"/>
</dbReference>
<dbReference type="EnsemblPlants" id="AET1Gv21002000.2">
    <property type="protein sequence ID" value="AET1Gv21002000.2"/>
    <property type="gene ID" value="AET1Gv21002000"/>
</dbReference>
<organism evidence="18 19">
    <name type="scientific">Aegilops tauschii subsp. strangulata</name>
    <name type="common">Goatgrass</name>
    <dbReference type="NCBI Taxonomy" id="200361"/>
    <lineage>
        <taxon>Eukaryota</taxon>
        <taxon>Viridiplantae</taxon>
        <taxon>Streptophyta</taxon>
        <taxon>Embryophyta</taxon>
        <taxon>Tracheophyta</taxon>
        <taxon>Spermatophyta</taxon>
        <taxon>Magnoliopsida</taxon>
        <taxon>Liliopsida</taxon>
        <taxon>Poales</taxon>
        <taxon>Poaceae</taxon>
        <taxon>BOP clade</taxon>
        <taxon>Pooideae</taxon>
        <taxon>Triticodae</taxon>
        <taxon>Triticeae</taxon>
        <taxon>Triticinae</taxon>
        <taxon>Aegilops</taxon>
    </lineage>
</organism>
<dbReference type="GO" id="GO:0005524">
    <property type="term" value="F:ATP binding"/>
    <property type="evidence" value="ECO:0007669"/>
    <property type="project" value="UniProtKB-UniRule"/>
</dbReference>
<dbReference type="InterPro" id="IPR011009">
    <property type="entry name" value="Kinase-like_dom_sf"/>
</dbReference>
<feature type="compositionally biased region" description="Pro residues" evidence="15">
    <location>
        <begin position="12"/>
        <end position="21"/>
    </location>
</feature>
<dbReference type="FunFam" id="3.30.430.20:FF:000006">
    <property type="entry name" value="Receptor-like serine-threonine protein kinase"/>
    <property type="match status" value="1"/>
</dbReference>
<reference evidence="18" key="3">
    <citation type="journal article" date="2017" name="Nature">
        <title>Genome sequence of the progenitor of the wheat D genome Aegilops tauschii.</title>
        <authorList>
            <person name="Luo M.C."/>
            <person name="Gu Y.Q."/>
            <person name="Puiu D."/>
            <person name="Wang H."/>
            <person name="Twardziok S.O."/>
            <person name="Deal K.R."/>
            <person name="Huo N."/>
            <person name="Zhu T."/>
            <person name="Wang L."/>
            <person name="Wang Y."/>
            <person name="McGuire P.E."/>
            <person name="Liu S."/>
            <person name="Long H."/>
            <person name="Ramasamy R.K."/>
            <person name="Rodriguez J.C."/>
            <person name="Van S.L."/>
            <person name="Yuan L."/>
            <person name="Wang Z."/>
            <person name="Xia Z."/>
            <person name="Xiao L."/>
            <person name="Anderson O.D."/>
            <person name="Ouyang S."/>
            <person name="Liang Y."/>
            <person name="Zimin A.V."/>
            <person name="Pertea G."/>
            <person name="Qi P."/>
            <person name="Bennetzen J.L."/>
            <person name="Dai X."/>
            <person name="Dawson M.W."/>
            <person name="Muller H.G."/>
            <person name="Kugler K."/>
            <person name="Rivarola-Duarte L."/>
            <person name="Spannagl M."/>
            <person name="Mayer K.F.X."/>
            <person name="Lu F.H."/>
            <person name="Bevan M.W."/>
            <person name="Leroy P."/>
            <person name="Li P."/>
            <person name="You F.M."/>
            <person name="Sun Q."/>
            <person name="Liu Z."/>
            <person name="Lyons E."/>
            <person name="Wicker T."/>
            <person name="Salzberg S.L."/>
            <person name="Devos K.M."/>
            <person name="Dvorak J."/>
        </authorList>
    </citation>
    <scope>NUCLEOTIDE SEQUENCE [LARGE SCALE GENOMIC DNA]</scope>
    <source>
        <strain evidence="18">cv. AL8/78</strain>
    </source>
</reference>
<dbReference type="InterPro" id="IPR052059">
    <property type="entry name" value="CR_Ser/Thr_kinase"/>
</dbReference>
<sequence length="339" mass="37344">RSPRTPRRPRSSSPPPRPAPPRTRSGPSLCRGDANATSCLSCLAQAFRDLPNVCNYSKVATMYYDSCTLHYSNATRDPAPVAARTYRFWESTNVTSEKGQFNRLVARLVNATADYAAFNSTRRYASGEADFDREFPKIYSWAQCTPDLTAVQCRQCLAKNMVLLPEYFVDSTGARALQVRCSFRYQTYSFFDGPVMVRLPAPAPSTEAPAPAPAAVPTVLTPPRAAASTRDPSYFADEEDNENVDSMLIDISTLRVATGDFADSNKLGDGGFGEVYKGILPDGDEIAVKRLSKSSTQGVEELKNELSLVAKLRHKNLVTLLGVCLEQQVRLLVYEFVPN</sequence>
<dbReference type="GO" id="GO:0004674">
    <property type="term" value="F:protein serine/threonine kinase activity"/>
    <property type="evidence" value="ECO:0007669"/>
    <property type="project" value="UniProtKB-KW"/>
</dbReference>
<evidence type="ECO:0000256" key="7">
    <source>
        <dbReference type="ARBA" id="ARBA00022741"/>
    </source>
</evidence>
<evidence type="ECO:0000256" key="11">
    <source>
        <dbReference type="ARBA" id="ARBA00023136"/>
    </source>
</evidence>
<name>A0A453A1B0_AEGTS</name>
<evidence type="ECO:0000256" key="6">
    <source>
        <dbReference type="ARBA" id="ARBA00022737"/>
    </source>
</evidence>
<evidence type="ECO:0000313" key="19">
    <source>
        <dbReference type="Proteomes" id="UP000015105"/>
    </source>
</evidence>
<keyword evidence="19" id="KW-1185">Reference proteome</keyword>
<reference evidence="19" key="2">
    <citation type="journal article" date="2017" name="Nat. Plants">
        <title>The Aegilops tauschii genome reveals multiple impacts of transposons.</title>
        <authorList>
            <person name="Zhao G."/>
            <person name="Zou C."/>
            <person name="Li K."/>
            <person name="Wang K."/>
            <person name="Li T."/>
            <person name="Gao L."/>
            <person name="Zhang X."/>
            <person name="Wang H."/>
            <person name="Yang Z."/>
            <person name="Liu X."/>
            <person name="Jiang W."/>
            <person name="Mao L."/>
            <person name="Kong X."/>
            <person name="Jiao Y."/>
            <person name="Jia J."/>
        </authorList>
    </citation>
    <scope>NUCLEOTIDE SEQUENCE [LARGE SCALE GENOMIC DNA]</scope>
    <source>
        <strain evidence="19">cv. AL8/78</strain>
    </source>
</reference>
<comment type="subcellular location">
    <subcellularLocation>
        <location evidence="1">Membrane</location>
        <topology evidence="1">Single-pass membrane protein</topology>
    </subcellularLocation>
</comment>
<dbReference type="Pfam" id="PF07714">
    <property type="entry name" value="PK_Tyr_Ser-Thr"/>
    <property type="match status" value="1"/>
</dbReference>
<protein>
    <recommendedName>
        <fullName evidence="20">Gnk2-homologous domain-containing protein</fullName>
    </recommendedName>
</protein>
<feature type="compositionally biased region" description="Low complexity" evidence="15">
    <location>
        <begin position="204"/>
        <end position="227"/>
    </location>
</feature>
<dbReference type="InterPro" id="IPR038408">
    <property type="entry name" value="GNK2_sf"/>
</dbReference>
<dbReference type="Proteomes" id="UP000015105">
    <property type="component" value="Chromosome 1D"/>
</dbReference>
<keyword evidence="2" id="KW-0723">Serine/threonine-protein kinase</keyword>
<keyword evidence="13" id="KW-0325">Glycoprotein</keyword>
<dbReference type="InterPro" id="IPR017441">
    <property type="entry name" value="Protein_kinase_ATP_BS"/>
</dbReference>
<feature type="binding site" evidence="14">
    <location>
        <position position="289"/>
    </location>
    <ligand>
        <name>ATP</name>
        <dbReference type="ChEBI" id="CHEBI:30616"/>
    </ligand>
</feature>
<evidence type="ECO:0000256" key="8">
    <source>
        <dbReference type="ARBA" id="ARBA00022777"/>
    </source>
</evidence>
<keyword evidence="12" id="KW-0675">Receptor</keyword>
<feature type="compositionally biased region" description="Basic residues" evidence="15">
    <location>
        <begin position="1"/>
        <end position="10"/>
    </location>
</feature>
<feature type="region of interest" description="Disordered" evidence="15">
    <location>
        <begin position="1"/>
        <end position="28"/>
    </location>
</feature>
<evidence type="ECO:0000256" key="14">
    <source>
        <dbReference type="PROSITE-ProRule" id="PRU10141"/>
    </source>
</evidence>
<evidence type="ECO:0000256" key="3">
    <source>
        <dbReference type="ARBA" id="ARBA00022679"/>
    </source>
</evidence>
<reference evidence="18" key="4">
    <citation type="submission" date="2019-03" db="UniProtKB">
        <authorList>
            <consortium name="EnsemblPlants"/>
        </authorList>
    </citation>
    <scope>IDENTIFICATION</scope>
</reference>
<dbReference type="Gene3D" id="3.30.430.20">
    <property type="entry name" value="Gnk2 domain, C-X8-C-X2-C motif"/>
    <property type="match status" value="2"/>
</dbReference>
<evidence type="ECO:0000256" key="15">
    <source>
        <dbReference type="SAM" id="MobiDB-lite"/>
    </source>
</evidence>
<evidence type="ECO:0000259" key="17">
    <source>
        <dbReference type="PROSITE" id="PS51473"/>
    </source>
</evidence>
<dbReference type="GO" id="GO:0016020">
    <property type="term" value="C:membrane"/>
    <property type="evidence" value="ECO:0007669"/>
    <property type="project" value="UniProtKB-SubCell"/>
</dbReference>
<evidence type="ECO:0000256" key="1">
    <source>
        <dbReference type="ARBA" id="ARBA00004167"/>
    </source>
</evidence>
<evidence type="ECO:0000259" key="16">
    <source>
        <dbReference type="PROSITE" id="PS50011"/>
    </source>
</evidence>
<dbReference type="AlphaFoldDB" id="A0A453A1B0"/>
<keyword evidence="6" id="KW-0677">Repeat</keyword>
<evidence type="ECO:0000256" key="13">
    <source>
        <dbReference type="ARBA" id="ARBA00023180"/>
    </source>
</evidence>
<keyword evidence="7 14" id="KW-0547">Nucleotide-binding</keyword>
<dbReference type="InterPro" id="IPR002902">
    <property type="entry name" value="GNK2"/>
</dbReference>
<dbReference type="Pfam" id="PF01657">
    <property type="entry name" value="Stress-antifung"/>
    <property type="match status" value="2"/>
</dbReference>
<keyword evidence="8" id="KW-0418">Kinase</keyword>
<keyword evidence="11" id="KW-0472">Membrane</keyword>
<accession>A0A453A1B0</accession>
<feature type="region of interest" description="Disordered" evidence="15">
    <location>
        <begin position="204"/>
        <end position="237"/>
    </location>
</feature>
<dbReference type="CDD" id="cd23509">
    <property type="entry name" value="Gnk2-like"/>
    <property type="match status" value="2"/>
</dbReference>
<dbReference type="Gene3D" id="3.30.200.20">
    <property type="entry name" value="Phosphorylase Kinase, domain 1"/>
    <property type="match status" value="1"/>
</dbReference>
<proteinExistence type="predicted"/>
<evidence type="ECO:0008006" key="20">
    <source>
        <dbReference type="Google" id="ProtNLM"/>
    </source>
</evidence>
<evidence type="ECO:0000256" key="10">
    <source>
        <dbReference type="ARBA" id="ARBA00022989"/>
    </source>
</evidence>